<sequence length="127" mass="14734">SLLCQNKEQVEEAPEHIHEDELEHEHEQRLEHEHDDVQQRDQVVPRLRAGDPEQGQLVPLVRRREEERSHVRGHVRQGVAHRAHEGESGEVQEPGHAHVLHQLRAQEDARVQAQHQEGGQVRNTFLS</sequence>
<reference evidence="2 3" key="1">
    <citation type="submission" date="2015-04" db="EMBL/GenBank/DDBJ databases">
        <authorList>
            <person name="Heijne W.H."/>
            <person name="Fedorova N.D."/>
            <person name="Nierman W.C."/>
            <person name="Vollebregt A.W."/>
            <person name="Zhao Z."/>
            <person name="Wu L."/>
            <person name="Kumar M."/>
            <person name="Stam H."/>
            <person name="van den Berg M.A."/>
            <person name="Pel H.J."/>
        </authorList>
    </citation>
    <scope>NUCLEOTIDE SEQUENCE [LARGE SCALE GENOMIC DNA]</scope>
    <source>
        <strain evidence="2 3">CBS 393.64</strain>
    </source>
</reference>
<feature type="compositionally biased region" description="Basic and acidic residues" evidence="1">
    <location>
        <begin position="8"/>
        <end position="39"/>
    </location>
</feature>
<keyword evidence="3" id="KW-1185">Reference proteome</keyword>
<feature type="non-terminal residue" evidence="2">
    <location>
        <position position="1"/>
    </location>
</feature>
<proteinExistence type="predicted"/>
<feature type="region of interest" description="Disordered" evidence="1">
    <location>
        <begin position="1"/>
        <end position="95"/>
    </location>
</feature>
<dbReference type="AlphaFoldDB" id="A0A0F4YD85"/>
<evidence type="ECO:0000256" key="1">
    <source>
        <dbReference type="SAM" id="MobiDB-lite"/>
    </source>
</evidence>
<comment type="caution">
    <text evidence="2">The sequence shown here is derived from an EMBL/GenBank/DDBJ whole genome shotgun (WGS) entry which is preliminary data.</text>
</comment>
<dbReference type="GeneID" id="25313343"/>
<name>A0A0F4YD85_RASE3</name>
<evidence type="ECO:0000313" key="3">
    <source>
        <dbReference type="Proteomes" id="UP000053958"/>
    </source>
</evidence>
<organism evidence="2 3">
    <name type="scientific">Rasamsonia emersonii (strain ATCC 16479 / CBS 393.64 / IMI 116815)</name>
    <dbReference type="NCBI Taxonomy" id="1408163"/>
    <lineage>
        <taxon>Eukaryota</taxon>
        <taxon>Fungi</taxon>
        <taxon>Dikarya</taxon>
        <taxon>Ascomycota</taxon>
        <taxon>Pezizomycotina</taxon>
        <taxon>Eurotiomycetes</taxon>
        <taxon>Eurotiomycetidae</taxon>
        <taxon>Eurotiales</taxon>
        <taxon>Trichocomaceae</taxon>
        <taxon>Rasamsonia</taxon>
    </lineage>
</organism>
<protein>
    <submittedName>
        <fullName evidence="2">Uncharacterized protein</fullName>
    </submittedName>
</protein>
<evidence type="ECO:0000313" key="2">
    <source>
        <dbReference type="EMBL" id="KKA16149.1"/>
    </source>
</evidence>
<dbReference type="RefSeq" id="XP_013322761.1">
    <property type="nucleotide sequence ID" value="XM_013467307.1"/>
</dbReference>
<accession>A0A0F4YD85</accession>
<dbReference type="Proteomes" id="UP000053958">
    <property type="component" value="Unassembled WGS sequence"/>
</dbReference>
<gene>
    <name evidence="2" type="ORF">T310_10274</name>
</gene>
<dbReference type="EMBL" id="LASV01000825">
    <property type="protein sequence ID" value="KKA16149.1"/>
    <property type="molecule type" value="Genomic_DNA"/>
</dbReference>
<feature type="compositionally biased region" description="Basic residues" evidence="1">
    <location>
        <begin position="71"/>
        <end position="81"/>
    </location>
</feature>